<keyword evidence="6 9" id="KW-0863">Zinc-finger</keyword>
<dbReference type="OrthoDB" id="1431934at2759"/>
<dbReference type="Pfam" id="PF13639">
    <property type="entry name" value="zf-RING_2"/>
    <property type="match status" value="1"/>
</dbReference>
<dbReference type="GO" id="GO:0016567">
    <property type="term" value="P:protein ubiquitination"/>
    <property type="evidence" value="ECO:0007669"/>
    <property type="project" value="InterPro"/>
</dbReference>
<dbReference type="PhylomeDB" id="A7RN86"/>
<dbReference type="Gene3D" id="3.30.40.10">
    <property type="entry name" value="Zinc/RING finger domain, C3HC4 (zinc finger)"/>
    <property type="match status" value="1"/>
</dbReference>
<name>A7RN86_NEMVE</name>
<evidence type="ECO:0000313" key="12">
    <source>
        <dbReference type="EMBL" id="EDO47093.1"/>
    </source>
</evidence>
<dbReference type="GO" id="GO:0005737">
    <property type="term" value="C:cytoplasm"/>
    <property type="evidence" value="ECO:0000318"/>
    <property type="project" value="GO_Central"/>
</dbReference>
<feature type="domain" description="RING-type" evidence="11">
    <location>
        <begin position="542"/>
        <end position="754"/>
    </location>
</feature>
<protein>
    <recommendedName>
        <fullName evidence="2">RBR-type E3 ubiquitin transferase</fullName>
        <ecNumber evidence="2">2.3.2.31</ecNumber>
    </recommendedName>
</protein>
<dbReference type="STRING" id="45351.A7RN86"/>
<dbReference type="CDD" id="cd16773">
    <property type="entry name" value="RING-HC_RBR_TRIAD1"/>
    <property type="match status" value="1"/>
</dbReference>
<feature type="domain" description="RING-type" evidence="10">
    <location>
        <begin position="546"/>
        <end position="591"/>
    </location>
</feature>
<keyword evidence="8" id="KW-0862">Zinc</keyword>
<dbReference type="FunFam" id="3.30.40.10:FF:000577">
    <property type="entry name" value="RBR-type E3 ubiquitin transferase"/>
    <property type="match status" value="1"/>
</dbReference>
<dbReference type="InParanoid" id="A7RN86"/>
<dbReference type="KEGG" id="nve:5519242"/>
<comment type="catalytic activity">
    <reaction evidence="1">
        <text>[E2 ubiquitin-conjugating enzyme]-S-ubiquitinyl-L-cysteine + [acceptor protein]-L-lysine = [E2 ubiquitin-conjugating enzyme]-L-cysteine + [acceptor protein]-N(6)-ubiquitinyl-L-lysine.</text>
        <dbReference type="EC" id="2.3.2.31"/>
    </reaction>
</comment>
<dbReference type="GO" id="GO:0000151">
    <property type="term" value="C:ubiquitin ligase complex"/>
    <property type="evidence" value="ECO:0000318"/>
    <property type="project" value="GO_Central"/>
</dbReference>
<dbReference type="InterPro" id="IPR031127">
    <property type="entry name" value="E3_UB_ligase_RBR"/>
</dbReference>
<organism evidence="12 13">
    <name type="scientific">Nematostella vectensis</name>
    <name type="common">Starlet sea anemone</name>
    <dbReference type="NCBI Taxonomy" id="45351"/>
    <lineage>
        <taxon>Eukaryota</taxon>
        <taxon>Metazoa</taxon>
        <taxon>Cnidaria</taxon>
        <taxon>Anthozoa</taxon>
        <taxon>Hexacorallia</taxon>
        <taxon>Actiniaria</taxon>
        <taxon>Edwardsiidae</taxon>
        <taxon>Nematostella</taxon>
    </lineage>
</organism>
<dbReference type="Gene3D" id="1.20.120.1750">
    <property type="match status" value="1"/>
</dbReference>
<evidence type="ECO:0000256" key="8">
    <source>
        <dbReference type="ARBA" id="ARBA00022833"/>
    </source>
</evidence>
<dbReference type="SUPFAM" id="SSF57850">
    <property type="entry name" value="RING/U-box"/>
    <property type="match status" value="3"/>
</dbReference>
<dbReference type="Pfam" id="PF22191">
    <property type="entry name" value="IBR_1"/>
    <property type="match status" value="1"/>
</dbReference>
<dbReference type="AlphaFoldDB" id="A7RN86"/>
<dbReference type="EMBL" id="DS469522">
    <property type="protein sequence ID" value="EDO47093.1"/>
    <property type="molecule type" value="Genomic_DNA"/>
</dbReference>
<evidence type="ECO:0000256" key="7">
    <source>
        <dbReference type="ARBA" id="ARBA00022786"/>
    </source>
</evidence>
<dbReference type="PROSITE" id="PS51873">
    <property type="entry name" value="TRIAD"/>
    <property type="match status" value="1"/>
</dbReference>
<evidence type="ECO:0000259" key="10">
    <source>
        <dbReference type="PROSITE" id="PS50089"/>
    </source>
</evidence>
<dbReference type="InterPro" id="IPR044066">
    <property type="entry name" value="TRIAD_supradom"/>
</dbReference>
<keyword evidence="4" id="KW-0479">Metal-binding</keyword>
<gene>
    <name evidence="12" type="ORF">NEMVEDRAFT_v1g199611</name>
</gene>
<sequence>MGWNERGKYGIHHGRTLRYNERLPYFLGSNTPSEFLMKHSGDKRGFSDPKAASFLNEAYGIDDGLDIVCGLVVPNASFERIHPIPLYSLGKRKRWLLPELVKERMMESPNDNEDDSDEEELGVCITERHVHFSHSLDCNCLSVATGKGKRGNVFKPKKTYSTKRDLNRGGVGDRLLCYEVCSATPSQSWPNYIERKFYKRWDMELGRNRDKASCKVRKNKGNRWGGYSEREIRGMAGDSGYCSFKKKTRKQKCKEQKGIMRKKTFDLFTKRMHTPKQDRHATKFDLGSYIESVLNSKNIDNEADGQFLEDETPKRKSFKPYEKGCAIYMETKGKSELVPAQSKPEFYEPELKTSAVINIRTQDLDPSRLQETWSELYTEGGSFPRKFVIDVKPLLSKELQGDRICKVLFETEVGPNKDHNSSSVITSIVTGSLDTLDDVNNNIKTDFVSTLALQKYQEGMELEDVIKIVVASASRLLPSCKAAIRGSKCDSKSLQSLDIFNELHGWKYKVFSVSEANEKLQQDLVKQAKIRSGIDTRDWFMVSKECGICFGDFRENKMTALMSCGHSFCTECWEFYLKSQISRGEGDIGCPGYNCDVTLDNVTIMSLTPSWYPKFLKRKLNRALEMTSSWRWCPGKNCRQVVNGTELSPNSSAWSVLCKCGGIWCFKCGSQAHWPASCVEARKFYRIAGNYEKLLINERKELINSVMVKNCPSCHYPIEKHLGCNFMTCVMCKTNFCWICLIDFKDHDRCLKEQSLKEVELTNEGTTTARFEGFLEIVRRNTFYRLPKNIGGKVKRLKLLAAGVNSYKHIAPIINPPCRNPIEIEKLMEKIIANNVLKVMEEGLQFSYQAHLAVEGAAKKAAVCKNKGASVVHSMSQLEFIADRIDELCIQPIELCEKDKRAWLSRLIQLGKGYMCNMVKVCEK</sequence>
<dbReference type="HOGENOM" id="CLU_316010_0_0_1"/>
<dbReference type="CDD" id="cd20336">
    <property type="entry name" value="Rcat_RBR"/>
    <property type="match status" value="1"/>
</dbReference>
<dbReference type="GO" id="GO:0031624">
    <property type="term" value="F:ubiquitin conjugating enzyme binding"/>
    <property type="evidence" value="ECO:0000318"/>
    <property type="project" value="GO_Central"/>
</dbReference>
<dbReference type="Proteomes" id="UP000001593">
    <property type="component" value="Unassembled WGS sequence"/>
</dbReference>
<proteinExistence type="predicted"/>
<evidence type="ECO:0000313" key="13">
    <source>
        <dbReference type="Proteomes" id="UP000001593"/>
    </source>
</evidence>
<dbReference type="GO" id="GO:0008270">
    <property type="term" value="F:zinc ion binding"/>
    <property type="evidence" value="ECO:0007669"/>
    <property type="project" value="UniProtKB-KW"/>
</dbReference>
<evidence type="ECO:0000256" key="3">
    <source>
        <dbReference type="ARBA" id="ARBA00022679"/>
    </source>
</evidence>
<evidence type="ECO:0000256" key="6">
    <source>
        <dbReference type="ARBA" id="ARBA00022771"/>
    </source>
</evidence>
<dbReference type="PANTHER" id="PTHR11685">
    <property type="entry name" value="RBR FAMILY RING FINGER AND IBR DOMAIN-CONTAINING"/>
    <property type="match status" value="1"/>
</dbReference>
<dbReference type="Pfam" id="PF01485">
    <property type="entry name" value="IBR"/>
    <property type="match status" value="1"/>
</dbReference>
<dbReference type="GO" id="GO:0061630">
    <property type="term" value="F:ubiquitin protein ligase activity"/>
    <property type="evidence" value="ECO:0000318"/>
    <property type="project" value="GO_Central"/>
</dbReference>
<dbReference type="eggNOG" id="KOG1812">
    <property type="taxonomic scope" value="Eukaryota"/>
</dbReference>
<dbReference type="OMA" id="RIDELCI"/>
<evidence type="ECO:0000256" key="2">
    <source>
        <dbReference type="ARBA" id="ARBA00012251"/>
    </source>
</evidence>
<dbReference type="InterPro" id="IPR001841">
    <property type="entry name" value="Znf_RING"/>
</dbReference>
<evidence type="ECO:0000256" key="1">
    <source>
        <dbReference type="ARBA" id="ARBA00001798"/>
    </source>
</evidence>
<dbReference type="InterPro" id="IPR002867">
    <property type="entry name" value="IBR_dom"/>
</dbReference>
<accession>A7RN86</accession>
<evidence type="ECO:0000259" key="11">
    <source>
        <dbReference type="PROSITE" id="PS51873"/>
    </source>
</evidence>
<keyword evidence="13" id="KW-1185">Reference proteome</keyword>
<keyword evidence="7" id="KW-0833">Ubl conjugation pathway</keyword>
<dbReference type="InterPro" id="IPR013083">
    <property type="entry name" value="Znf_RING/FYVE/PHD"/>
</dbReference>
<dbReference type="PROSITE" id="PS50089">
    <property type="entry name" value="ZF_RING_2"/>
    <property type="match status" value="1"/>
</dbReference>
<dbReference type="GO" id="GO:0006511">
    <property type="term" value="P:ubiquitin-dependent protein catabolic process"/>
    <property type="evidence" value="ECO:0000318"/>
    <property type="project" value="GO_Central"/>
</dbReference>
<evidence type="ECO:0000256" key="5">
    <source>
        <dbReference type="ARBA" id="ARBA00022737"/>
    </source>
</evidence>
<evidence type="ECO:0000256" key="4">
    <source>
        <dbReference type="ARBA" id="ARBA00022723"/>
    </source>
</evidence>
<keyword evidence="3" id="KW-0808">Transferase</keyword>
<keyword evidence="5" id="KW-0677">Repeat</keyword>
<dbReference type="SMART" id="SM00647">
    <property type="entry name" value="IBR"/>
    <property type="match status" value="2"/>
</dbReference>
<reference evidence="12 13" key="1">
    <citation type="journal article" date="2007" name="Science">
        <title>Sea anemone genome reveals ancestral eumetazoan gene repertoire and genomic organization.</title>
        <authorList>
            <person name="Putnam N.H."/>
            <person name="Srivastava M."/>
            <person name="Hellsten U."/>
            <person name="Dirks B."/>
            <person name="Chapman J."/>
            <person name="Salamov A."/>
            <person name="Terry A."/>
            <person name="Shapiro H."/>
            <person name="Lindquist E."/>
            <person name="Kapitonov V.V."/>
            <person name="Jurka J."/>
            <person name="Genikhovich G."/>
            <person name="Grigoriev I.V."/>
            <person name="Lucas S.M."/>
            <person name="Steele R.E."/>
            <person name="Finnerty J.R."/>
            <person name="Technau U."/>
            <person name="Martindale M.Q."/>
            <person name="Rokhsar D.S."/>
        </authorList>
    </citation>
    <scope>NUCLEOTIDE SEQUENCE [LARGE SCALE GENOMIC DNA]</scope>
    <source>
        <strain evidence="13">CH2 X CH6</strain>
    </source>
</reference>
<dbReference type="EC" id="2.3.2.31" evidence="2"/>
<evidence type="ECO:0000256" key="9">
    <source>
        <dbReference type="PROSITE-ProRule" id="PRU00175"/>
    </source>
</evidence>